<dbReference type="EMBL" id="JAZGQO010000018">
    <property type="protein sequence ID" value="KAK6168054.1"/>
    <property type="molecule type" value="Genomic_DNA"/>
</dbReference>
<sequence length="77" mass="8410">MNLQKPTMRTMKYKSKDGNVLNLSIDDATYQKIIANPDFATAWFNTIEGYIAADKAKETQAGTPLPSTSSLGLEVAL</sequence>
<reference evidence="1 2" key="1">
    <citation type="submission" date="2024-01" db="EMBL/GenBank/DDBJ databases">
        <title>The genome of the rayed Mediterranean limpet Patella caerulea (Linnaeus, 1758).</title>
        <authorList>
            <person name="Anh-Thu Weber A."/>
            <person name="Halstead-Nussloch G."/>
        </authorList>
    </citation>
    <scope>NUCLEOTIDE SEQUENCE [LARGE SCALE GENOMIC DNA]</scope>
    <source>
        <strain evidence="1">AATW-2023a</strain>
        <tissue evidence="1">Whole specimen</tissue>
    </source>
</reference>
<organism evidence="1 2">
    <name type="scientific">Patella caerulea</name>
    <name type="common">Rayed Mediterranean limpet</name>
    <dbReference type="NCBI Taxonomy" id="87958"/>
    <lineage>
        <taxon>Eukaryota</taxon>
        <taxon>Metazoa</taxon>
        <taxon>Spiralia</taxon>
        <taxon>Lophotrochozoa</taxon>
        <taxon>Mollusca</taxon>
        <taxon>Gastropoda</taxon>
        <taxon>Patellogastropoda</taxon>
        <taxon>Patelloidea</taxon>
        <taxon>Patellidae</taxon>
        <taxon>Patella</taxon>
    </lineage>
</organism>
<comment type="caution">
    <text evidence="1">The sequence shown here is derived from an EMBL/GenBank/DDBJ whole genome shotgun (WGS) entry which is preliminary data.</text>
</comment>
<dbReference type="Proteomes" id="UP001347796">
    <property type="component" value="Unassembled WGS sequence"/>
</dbReference>
<accession>A0AAN8GH01</accession>
<gene>
    <name evidence="1" type="ORF">SNE40_021956</name>
</gene>
<proteinExistence type="predicted"/>
<evidence type="ECO:0000313" key="2">
    <source>
        <dbReference type="Proteomes" id="UP001347796"/>
    </source>
</evidence>
<evidence type="ECO:0000313" key="1">
    <source>
        <dbReference type="EMBL" id="KAK6168054.1"/>
    </source>
</evidence>
<dbReference type="AlphaFoldDB" id="A0AAN8GH01"/>
<keyword evidence="2" id="KW-1185">Reference proteome</keyword>
<name>A0AAN8GH01_PATCE</name>
<protein>
    <submittedName>
        <fullName evidence="1">Uncharacterized protein</fullName>
    </submittedName>
</protein>